<accession>A0A7R9C3Z0</accession>
<feature type="compositionally biased region" description="Polar residues" evidence="1">
    <location>
        <begin position="1"/>
        <end position="12"/>
    </location>
</feature>
<protein>
    <submittedName>
        <fullName evidence="2">Uncharacterized protein</fullName>
    </submittedName>
</protein>
<evidence type="ECO:0000256" key="1">
    <source>
        <dbReference type="SAM" id="MobiDB-lite"/>
    </source>
</evidence>
<feature type="compositionally biased region" description="Basic residues" evidence="1">
    <location>
        <begin position="37"/>
        <end position="46"/>
    </location>
</feature>
<evidence type="ECO:0000313" key="3">
    <source>
        <dbReference type="Proteomes" id="UP000678499"/>
    </source>
</evidence>
<reference evidence="2" key="1">
    <citation type="submission" date="2020-11" db="EMBL/GenBank/DDBJ databases">
        <authorList>
            <person name="Tran Van P."/>
        </authorList>
    </citation>
    <scope>NUCLEOTIDE SEQUENCE</scope>
</reference>
<dbReference type="EMBL" id="CAJPEX010016593">
    <property type="protein sequence ID" value="CAG0925705.1"/>
    <property type="molecule type" value="Genomic_DNA"/>
</dbReference>
<sequence>MNSTSLSMTSKRLSNEILASPKDRRAGSRTKRDPGRRNRIMIRQKK</sequence>
<feature type="compositionally biased region" description="Basic and acidic residues" evidence="1">
    <location>
        <begin position="21"/>
        <end position="36"/>
    </location>
</feature>
<dbReference type="Proteomes" id="UP000678499">
    <property type="component" value="Unassembled WGS sequence"/>
</dbReference>
<organism evidence="2">
    <name type="scientific">Notodromas monacha</name>
    <dbReference type="NCBI Taxonomy" id="399045"/>
    <lineage>
        <taxon>Eukaryota</taxon>
        <taxon>Metazoa</taxon>
        <taxon>Ecdysozoa</taxon>
        <taxon>Arthropoda</taxon>
        <taxon>Crustacea</taxon>
        <taxon>Oligostraca</taxon>
        <taxon>Ostracoda</taxon>
        <taxon>Podocopa</taxon>
        <taxon>Podocopida</taxon>
        <taxon>Cypridocopina</taxon>
        <taxon>Cypridoidea</taxon>
        <taxon>Cyprididae</taxon>
        <taxon>Notodromas</taxon>
    </lineage>
</organism>
<proteinExistence type="predicted"/>
<evidence type="ECO:0000313" key="2">
    <source>
        <dbReference type="EMBL" id="CAD7285553.1"/>
    </source>
</evidence>
<name>A0A7R9C3Z0_9CRUS</name>
<dbReference type="EMBL" id="OA898630">
    <property type="protein sequence ID" value="CAD7285553.1"/>
    <property type="molecule type" value="Genomic_DNA"/>
</dbReference>
<keyword evidence="3" id="KW-1185">Reference proteome</keyword>
<feature type="region of interest" description="Disordered" evidence="1">
    <location>
        <begin position="1"/>
        <end position="46"/>
    </location>
</feature>
<dbReference type="AlphaFoldDB" id="A0A7R9C3Z0"/>
<gene>
    <name evidence="2" type="ORF">NMOB1V02_LOCUS13155</name>
</gene>